<dbReference type="GO" id="GO:0003677">
    <property type="term" value="F:DNA binding"/>
    <property type="evidence" value="ECO:0007669"/>
    <property type="project" value="InterPro"/>
</dbReference>
<proteinExistence type="predicted"/>
<dbReference type="KEGG" id="erz:ER308_18110"/>
<dbReference type="RefSeq" id="WP_131156290.1">
    <property type="nucleotide sequence ID" value="NZ_CP036402.1"/>
</dbReference>
<protein>
    <submittedName>
        <fullName evidence="1">Uncharacterized protein</fullName>
    </submittedName>
</protein>
<evidence type="ECO:0000313" key="2">
    <source>
        <dbReference type="Proteomes" id="UP000291469"/>
    </source>
</evidence>
<dbReference type="AlphaFoldDB" id="A0A411YJC3"/>
<dbReference type="Proteomes" id="UP000291469">
    <property type="component" value="Chromosome"/>
</dbReference>
<accession>A0A411YJC3</accession>
<dbReference type="SUPFAM" id="SSF56349">
    <property type="entry name" value="DNA breaking-rejoining enzymes"/>
    <property type="match status" value="1"/>
</dbReference>
<reference evidence="1 2" key="1">
    <citation type="submission" date="2019-01" db="EMBL/GenBank/DDBJ databases">
        <title>Egibacter rhizosphaerae EGI 80759T.</title>
        <authorList>
            <person name="Chen D.-D."/>
            <person name="Tian Y."/>
            <person name="Jiao J.-Y."/>
            <person name="Zhang X.-T."/>
            <person name="Zhang Y.-G."/>
            <person name="Zhang Y."/>
            <person name="Xiao M."/>
            <person name="Shu W.-S."/>
            <person name="Li W.-J."/>
        </authorList>
    </citation>
    <scope>NUCLEOTIDE SEQUENCE [LARGE SCALE GENOMIC DNA]</scope>
    <source>
        <strain evidence="1 2">EGI 80759</strain>
    </source>
</reference>
<evidence type="ECO:0000313" key="1">
    <source>
        <dbReference type="EMBL" id="QBI21297.1"/>
    </source>
</evidence>
<sequence length="285" mass="30502">MTSPTAAPQPQAGGRHLAGVDDAAVVRTTALRKTHVLARQVVELREIGLVSGEPGLGKFAVFDACYRDTLERTRQRIDRDGATEAVLRTLLADEIADTATQAELATRVRAVQAACFTRGTLASLDLYELLAAQPAAPRRAVRDPRTWTALRAYRPPHRALVCALTAAGLAIDDLRSLTLADADPDGRYVTGAHGPMEMPTGSEPFLRAKRLRRLTHGATDTDPLLTDPRGQPLGQRAAATALGDATRELGVPLLNGQAVRRQPADRRWLAGRGFALTNLGSSKAA</sequence>
<gene>
    <name evidence="1" type="ORF">ER308_18110</name>
</gene>
<organism evidence="1 2">
    <name type="scientific">Egibacter rhizosphaerae</name>
    <dbReference type="NCBI Taxonomy" id="1670831"/>
    <lineage>
        <taxon>Bacteria</taxon>
        <taxon>Bacillati</taxon>
        <taxon>Actinomycetota</taxon>
        <taxon>Nitriliruptoria</taxon>
        <taxon>Egibacterales</taxon>
        <taxon>Egibacteraceae</taxon>
        <taxon>Egibacter</taxon>
    </lineage>
</organism>
<keyword evidence="2" id="KW-1185">Reference proteome</keyword>
<dbReference type="EMBL" id="CP036402">
    <property type="protein sequence ID" value="QBI21297.1"/>
    <property type="molecule type" value="Genomic_DNA"/>
</dbReference>
<name>A0A411YJC3_9ACTN</name>
<dbReference type="OrthoDB" id="4180634at2"/>
<dbReference type="InterPro" id="IPR011010">
    <property type="entry name" value="DNA_brk_join_enz"/>
</dbReference>